<sequence length="216" mass="23914">MDRPAEGESGQTQPQHPWRAEASRKHHSVWLLNVLIVRMEGSDGANRHPERFAVGRRIKGHAGGAHLHFSPHLSGQRPRMSSVRDGWALGDAVHLAIRKTVGWLLSRRVSRWREVVTADGALACRWHVSSLCHTPFQRASTHHLHRPPNVAVSTPPPILDRAPFRSFPPPNTYSAPRVSSVLRHTPPLSAAREDPPCTIPHSCNAKAPDSVISNLV</sequence>
<accession>A0A6A5WLB0</accession>
<dbReference type="Proteomes" id="UP000799779">
    <property type="component" value="Unassembled WGS sequence"/>
</dbReference>
<protein>
    <submittedName>
        <fullName evidence="2">Uncharacterized protein</fullName>
    </submittedName>
</protein>
<evidence type="ECO:0000256" key="1">
    <source>
        <dbReference type="SAM" id="MobiDB-lite"/>
    </source>
</evidence>
<feature type="region of interest" description="Disordered" evidence="1">
    <location>
        <begin position="1"/>
        <end position="22"/>
    </location>
</feature>
<proteinExistence type="predicted"/>
<keyword evidence="3" id="KW-1185">Reference proteome</keyword>
<name>A0A6A5WLB0_9PLEO</name>
<dbReference type="AlphaFoldDB" id="A0A6A5WLB0"/>
<evidence type="ECO:0000313" key="2">
    <source>
        <dbReference type="EMBL" id="KAF1999875.1"/>
    </source>
</evidence>
<reference evidence="2" key="1">
    <citation type="journal article" date="2020" name="Stud. Mycol.">
        <title>101 Dothideomycetes genomes: a test case for predicting lifestyles and emergence of pathogens.</title>
        <authorList>
            <person name="Haridas S."/>
            <person name="Albert R."/>
            <person name="Binder M."/>
            <person name="Bloem J."/>
            <person name="Labutti K."/>
            <person name="Salamov A."/>
            <person name="Andreopoulos B."/>
            <person name="Baker S."/>
            <person name="Barry K."/>
            <person name="Bills G."/>
            <person name="Bluhm B."/>
            <person name="Cannon C."/>
            <person name="Castanera R."/>
            <person name="Culley D."/>
            <person name="Daum C."/>
            <person name="Ezra D."/>
            <person name="Gonzalez J."/>
            <person name="Henrissat B."/>
            <person name="Kuo A."/>
            <person name="Liang C."/>
            <person name="Lipzen A."/>
            <person name="Lutzoni F."/>
            <person name="Magnuson J."/>
            <person name="Mondo S."/>
            <person name="Nolan M."/>
            <person name="Ohm R."/>
            <person name="Pangilinan J."/>
            <person name="Park H.-J."/>
            <person name="Ramirez L."/>
            <person name="Alfaro M."/>
            <person name="Sun H."/>
            <person name="Tritt A."/>
            <person name="Yoshinaga Y."/>
            <person name="Zwiers L.-H."/>
            <person name="Turgeon B."/>
            <person name="Goodwin S."/>
            <person name="Spatafora J."/>
            <person name="Crous P."/>
            <person name="Grigoriev I."/>
        </authorList>
    </citation>
    <scope>NUCLEOTIDE SEQUENCE</scope>
    <source>
        <strain evidence="2">CBS 123094</strain>
    </source>
</reference>
<gene>
    <name evidence="2" type="ORF">P154DRAFT_210674</name>
</gene>
<organism evidence="2 3">
    <name type="scientific">Amniculicola lignicola CBS 123094</name>
    <dbReference type="NCBI Taxonomy" id="1392246"/>
    <lineage>
        <taxon>Eukaryota</taxon>
        <taxon>Fungi</taxon>
        <taxon>Dikarya</taxon>
        <taxon>Ascomycota</taxon>
        <taxon>Pezizomycotina</taxon>
        <taxon>Dothideomycetes</taxon>
        <taxon>Pleosporomycetidae</taxon>
        <taxon>Pleosporales</taxon>
        <taxon>Amniculicolaceae</taxon>
        <taxon>Amniculicola</taxon>
    </lineage>
</organism>
<dbReference type="EMBL" id="ML977592">
    <property type="protein sequence ID" value="KAF1999875.1"/>
    <property type="molecule type" value="Genomic_DNA"/>
</dbReference>
<evidence type="ECO:0000313" key="3">
    <source>
        <dbReference type="Proteomes" id="UP000799779"/>
    </source>
</evidence>